<dbReference type="Proteomes" id="UP000190322">
    <property type="component" value="Unassembled WGS sequence"/>
</dbReference>
<sequence>MTNVSYQAQEVDHADTVNVNDVIDNATFKPFHWQVLFWCLLVIIFDGYDLVIYGVALPLLMEQWSLTPTEAGMLASSALAGMMFGAMFFGTLADRIGRKKVIMTCTAFFSGFTFLGAFAPSPTEFAILRFLAGLGIGGVMPNLVALTSEYAPKKSRATMVSIMFSGYAVGGIISALLGSFLVKDYGWEIMFYLAGIPLVGFPIIWRYLPESLTYLVKDNQMGRARHIVKKLAPNVPITDNTQLVLNEAAPVTKGSGSQSSFKMLFTEGRAFGTFMFWIAFFMCLLMTYTLSSWLPKLMLSAGYSLGASILFLFALNVGAMIGAIGGGILADKFHLKPVIVTMCALAALSISALAINSPPIILYSLVAVAGATTIGTSILLYSYLAQFYPLNIRTTGIGCASAVSRIGAIVGPILTGMLLAMNLPHAYNFLAIGIPALIATLAMAVLKRA</sequence>
<feature type="transmembrane region" description="Helical" evidence="5">
    <location>
        <begin position="125"/>
        <end position="145"/>
    </location>
</feature>
<dbReference type="Pfam" id="PF07690">
    <property type="entry name" value="MFS_1"/>
    <property type="match status" value="1"/>
</dbReference>
<evidence type="ECO:0000256" key="4">
    <source>
        <dbReference type="ARBA" id="ARBA00023136"/>
    </source>
</evidence>
<dbReference type="PANTHER" id="PTHR23508">
    <property type="entry name" value="CARBOXYLIC ACID TRANSPORTER PROTEIN HOMOLOG"/>
    <property type="match status" value="1"/>
</dbReference>
<dbReference type="AlphaFoldDB" id="A0A1S9ZP34"/>
<reference evidence="7 8" key="1">
    <citation type="submission" date="2017-02" db="EMBL/GenBank/DDBJ databases">
        <title>Draft genome sequence of Moraxella canis CCUG 8415A type strain.</title>
        <authorList>
            <person name="Engstrom-Jakobsson H."/>
            <person name="Salva-Serra F."/>
            <person name="Thorell K."/>
            <person name="Gonzales-Siles L."/>
            <person name="Karlsson R."/>
            <person name="Boulund F."/>
            <person name="Engstrand L."/>
            <person name="Moore E."/>
        </authorList>
    </citation>
    <scope>NUCLEOTIDE SEQUENCE [LARGE SCALE GENOMIC DNA]</scope>
    <source>
        <strain evidence="7 8">CCUG 8415A</strain>
    </source>
</reference>
<gene>
    <name evidence="7" type="ORF">B0180_00820</name>
</gene>
<proteinExistence type="predicted"/>
<keyword evidence="2 5" id="KW-0812">Transmembrane</keyword>
<feature type="transmembrane region" description="Helical" evidence="5">
    <location>
        <begin position="361"/>
        <end position="384"/>
    </location>
</feature>
<comment type="caution">
    <text evidence="7">The sequence shown here is derived from an EMBL/GenBank/DDBJ whole genome shotgun (WGS) entry which is preliminary data.</text>
</comment>
<evidence type="ECO:0000256" key="3">
    <source>
        <dbReference type="ARBA" id="ARBA00022989"/>
    </source>
</evidence>
<dbReference type="InterPro" id="IPR020846">
    <property type="entry name" value="MFS_dom"/>
</dbReference>
<feature type="transmembrane region" description="Helical" evidence="5">
    <location>
        <begin position="189"/>
        <end position="208"/>
    </location>
</feature>
<organism evidence="7 8">
    <name type="scientific">Moraxella canis</name>
    <dbReference type="NCBI Taxonomy" id="90239"/>
    <lineage>
        <taxon>Bacteria</taxon>
        <taxon>Pseudomonadati</taxon>
        <taxon>Pseudomonadota</taxon>
        <taxon>Gammaproteobacteria</taxon>
        <taxon>Moraxellales</taxon>
        <taxon>Moraxellaceae</taxon>
        <taxon>Moraxella</taxon>
    </lineage>
</organism>
<feature type="transmembrane region" description="Helical" evidence="5">
    <location>
        <begin position="71"/>
        <end position="89"/>
    </location>
</feature>
<evidence type="ECO:0000256" key="2">
    <source>
        <dbReference type="ARBA" id="ARBA00022692"/>
    </source>
</evidence>
<dbReference type="InterPro" id="IPR005829">
    <property type="entry name" value="Sugar_transporter_CS"/>
</dbReference>
<dbReference type="GO" id="GO:0005886">
    <property type="term" value="C:plasma membrane"/>
    <property type="evidence" value="ECO:0007669"/>
    <property type="project" value="TreeGrafter"/>
</dbReference>
<dbReference type="SUPFAM" id="SSF103473">
    <property type="entry name" value="MFS general substrate transporter"/>
    <property type="match status" value="1"/>
</dbReference>
<feature type="transmembrane region" description="Helical" evidence="5">
    <location>
        <begin position="396"/>
        <end position="420"/>
    </location>
</feature>
<feature type="transmembrane region" description="Helical" evidence="5">
    <location>
        <begin position="101"/>
        <end position="119"/>
    </location>
</feature>
<feature type="transmembrane region" description="Helical" evidence="5">
    <location>
        <begin position="337"/>
        <end position="355"/>
    </location>
</feature>
<dbReference type="RefSeq" id="WP_078255240.1">
    <property type="nucleotide sequence ID" value="NZ_MUXT01000001.1"/>
</dbReference>
<dbReference type="Gene3D" id="1.20.1250.20">
    <property type="entry name" value="MFS general substrate transporter like domains"/>
    <property type="match status" value="1"/>
</dbReference>
<dbReference type="PROSITE" id="PS00217">
    <property type="entry name" value="SUGAR_TRANSPORT_2"/>
    <property type="match status" value="1"/>
</dbReference>
<protein>
    <submittedName>
        <fullName evidence="7">MFS transporter</fullName>
    </submittedName>
</protein>
<accession>A0A1S9ZP34</accession>
<evidence type="ECO:0000256" key="5">
    <source>
        <dbReference type="SAM" id="Phobius"/>
    </source>
</evidence>
<feature type="domain" description="Major facilitator superfamily (MFS) profile" evidence="6">
    <location>
        <begin position="35"/>
        <end position="449"/>
    </location>
</feature>
<dbReference type="CDD" id="cd17365">
    <property type="entry name" value="MFS_PcaK_like"/>
    <property type="match status" value="1"/>
</dbReference>
<dbReference type="PROSITE" id="PS50850">
    <property type="entry name" value="MFS"/>
    <property type="match status" value="1"/>
</dbReference>
<dbReference type="EMBL" id="MUXT01000001">
    <property type="protein sequence ID" value="OOR85372.1"/>
    <property type="molecule type" value="Genomic_DNA"/>
</dbReference>
<dbReference type="InterPro" id="IPR011701">
    <property type="entry name" value="MFS"/>
</dbReference>
<keyword evidence="3 5" id="KW-1133">Transmembrane helix</keyword>
<evidence type="ECO:0000259" key="6">
    <source>
        <dbReference type="PROSITE" id="PS50850"/>
    </source>
</evidence>
<evidence type="ECO:0000313" key="7">
    <source>
        <dbReference type="EMBL" id="OOR85372.1"/>
    </source>
</evidence>
<comment type="subcellular location">
    <subcellularLocation>
        <location evidence="1">Membrane</location>
        <topology evidence="1">Multi-pass membrane protein</topology>
    </subcellularLocation>
</comment>
<feature type="transmembrane region" description="Helical" evidence="5">
    <location>
        <begin position="270"/>
        <end position="291"/>
    </location>
</feature>
<dbReference type="InterPro" id="IPR036259">
    <property type="entry name" value="MFS_trans_sf"/>
</dbReference>
<feature type="transmembrane region" description="Helical" evidence="5">
    <location>
        <begin position="157"/>
        <end position="177"/>
    </location>
</feature>
<feature type="transmembrane region" description="Helical" evidence="5">
    <location>
        <begin position="303"/>
        <end position="330"/>
    </location>
</feature>
<evidence type="ECO:0000256" key="1">
    <source>
        <dbReference type="ARBA" id="ARBA00004141"/>
    </source>
</evidence>
<evidence type="ECO:0000313" key="8">
    <source>
        <dbReference type="Proteomes" id="UP000190322"/>
    </source>
</evidence>
<feature type="transmembrane region" description="Helical" evidence="5">
    <location>
        <begin position="35"/>
        <end position="59"/>
    </location>
</feature>
<keyword evidence="4 5" id="KW-0472">Membrane</keyword>
<name>A0A1S9ZP34_9GAMM</name>
<dbReference type="GO" id="GO:0046943">
    <property type="term" value="F:carboxylic acid transmembrane transporter activity"/>
    <property type="evidence" value="ECO:0007669"/>
    <property type="project" value="TreeGrafter"/>
</dbReference>
<feature type="transmembrane region" description="Helical" evidence="5">
    <location>
        <begin position="426"/>
        <end position="446"/>
    </location>
</feature>
<dbReference type="PANTHER" id="PTHR23508:SF10">
    <property type="entry name" value="CARBOXYLIC ACID TRANSPORTER PROTEIN HOMOLOG"/>
    <property type="match status" value="1"/>
</dbReference>